<feature type="region of interest" description="Disordered" evidence="1">
    <location>
        <begin position="288"/>
        <end position="307"/>
    </location>
</feature>
<feature type="region of interest" description="Disordered" evidence="1">
    <location>
        <begin position="209"/>
        <end position="234"/>
    </location>
</feature>
<dbReference type="AlphaFoldDB" id="A0AAE0RLY6"/>
<accession>A0AAE0RLY6</accession>
<evidence type="ECO:0000313" key="3">
    <source>
        <dbReference type="Proteomes" id="UP001195483"/>
    </source>
</evidence>
<feature type="compositionally biased region" description="Low complexity" evidence="1">
    <location>
        <begin position="141"/>
        <end position="159"/>
    </location>
</feature>
<proteinExistence type="predicted"/>
<reference evidence="2" key="3">
    <citation type="submission" date="2023-05" db="EMBL/GenBank/DDBJ databases">
        <authorList>
            <person name="Smith C.H."/>
        </authorList>
    </citation>
    <scope>NUCLEOTIDE SEQUENCE</scope>
    <source>
        <strain evidence="2">CHS0354</strain>
        <tissue evidence="2">Mantle</tissue>
    </source>
</reference>
<comment type="caution">
    <text evidence="2">The sequence shown here is derived from an EMBL/GenBank/DDBJ whole genome shotgun (WGS) entry which is preliminary data.</text>
</comment>
<gene>
    <name evidence="2" type="ORF">CHS0354_006493</name>
</gene>
<organism evidence="2 3">
    <name type="scientific">Potamilus streckersoni</name>
    <dbReference type="NCBI Taxonomy" id="2493646"/>
    <lineage>
        <taxon>Eukaryota</taxon>
        <taxon>Metazoa</taxon>
        <taxon>Spiralia</taxon>
        <taxon>Lophotrochozoa</taxon>
        <taxon>Mollusca</taxon>
        <taxon>Bivalvia</taxon>
        <taxon>Autobranchia</taxon>
        <taxon>Heteroconchia</taxon>
        <taxon>Palaeoheterodonta</taxon>
        <taxon>Unionida</taxon>
        <taxon>Unionoidea</taxon>
        <taxon>Unionidae</taxon>
        <taxon>Ambleminae</taxon>
        <taxon>Lampsilini</taxon>
        <taxon>Potamilus</taxon>
    </lineage>
</organism>
<dbReference type="Proteomes" id="UP001195483">
    <property type="component" value="Unassembled WGS sequence"/>
</dbReference>
<protein>
    <submittedName>
        <fullName evidence="2">Uncharacterized protein</fullName>
    </submittedName>
</protein>
<reference evidence="2" key="2">
    <citation type="journal article" date="2021" name="Genome Biol. Evol.">
        <title>Developing a high-quality reference genome for a parasitic bivalve with doubly uniparental inheritance (Bivalvia: Unionida).</title>
        <authorList>
            <person name="Smith C.H."/>
        </authorList>
    </citation>
    <scope>NUCLEOTIDE SEQUENCE</scope>
    <source>
        <strain evidence="2">CHS0354</strain>
        <tissue evidence="2">Mantle</tissue>
    </source>
</reference>
<feature type="region of interest" description="Disordered" evidence="1">
    <location>
        <begin position="139"/>
        <end position="183"/>
    </location>
</feature>
<reference evidence="2" key="1">
    <citation type="journal article" date="2021" name="Genome Biol. Evol.">
        <title>A High-Quality Reference Genome for a Parasitic Bivalve with Doubly Uniparental Inheritance (Bivalvia: Unionida).</title>
        <authorList>
            <person name="Smith C.H."/>
        </authorList>
    </citation>
    <scope>NUCLEOTIDE SEQUENCE</scope>
    <source>
        <strain evidence="2">CHS0354</strain>
    </source>
</reference>
<feature type="region of interest" description="Disordered" evidence="1">
    <location>
        <begin position="86"/>
        <end position="107"/>
    </location>
</feature>
<name>A0AAE0RLY6_9BIVA</name>
<keyword evidence="3" id="KW-1185">Reference proteome</keyword>
<evidence type="ECO:0000256" key="1">
    <source>
        <dbReference type="SAM" id="MobiDB-lite"/>
    </source>
</evidence>
<sequence length="307" mass="34996">MAQCPKTDKSDHSVADILARTNTLAPFIWRRAHVTRLDIDLILHLILATFEKIIGQDLPDHKQDEDLKLEDLKDLDQGQEPLTKNVVRTKSGGGDAYKEKRAPKPNKNAYEKKNIAFVRTRVPSTSTFRKRIISTKVRKMSSSGAPSSLSDLLSPLITREPSRHPRPTTRRPSVTKLTARASRASRCIPRDPKSIVGVAAKLSTTPELKMRPKSRRPNARRFSQNTNESYEYKGSVSPETSYLCRSLRASECLDHLKTRLKEIRHRQELMTNEEKHIVNAMKSMLEDVPVKDKKKPKTISSYRIPKR</sequence>
<dbReference type="EMBL" id="JAEAOA010000448">
    <property type="protein sequence ID" value="KAK3575869.1"/>
    <property type="molecule type" value="Genomic_DNA"/>
</dbReference>
<evidence type="ECO:0000313" key="2">
    <source>
        <dbReference type="EMBL" id="KAK3575869.1"/>
    </source>
</evidence>